<dbReference type="InterPro" id="IPR008999">
    <property type="entry name" value="Actin-crosslinking"/>
</dbReference>
<comment type="similarity">
    <text evidence="1">Belongs to the glycosyl hydrolase 16 family.</text>
</comment>
<evidence type="ECO:0000256" key="1">
    <source>
        <dbReference type="ARBA" id="ARBA00006865"/>
    </source>
</evidence>
<reference evidence="4 5" key="2">
    <citation type="journal article" date="2016" name="Int. J. Syst. Evol. Microbiol.">
        <title>Paenibacillus bovis sp. nov., isolated from raw yak (Bos grunniens) milk.</title>
        <authorList>
            <person name="Gao C."/>
            <person name="Han J."/>
            <person name="Liu Z."/>
            <person name="Xu X."/>
            <person name="Hang F."/>
            <person name="Wu Z."/>
        </authorList>
    </citation>
    <scope>NUCLEOTIDE SEQUENCE [LARGE SCALE GENOMIC DNA]</scope>
    <source>
        <strain evidence="4 5">BD3526</strain>
    </source>
</reference>
<dbReference type="AlphaFoldDB" id="A0A172ZGX2"/>
<dbReference type="Pfam" id="PF00722">
    <property type="entry name" value="Glyco_hydro_16"/>
    <property type="match status" value="1"/>
</dbReference>
<dbReference type="CDD" id="cd00257">
    <property type="entry name" value="beta-trefoil_FSCN-like"/>
    <property type="match status" value="1"/>
</dbReference>
<dbReference type="InterPro" id="IPR013320">
    <property type="entry name" value="ConA-like_dom_sf"/>
</dbReference>
<dbReference type="OrthoDB" id="9809583at2"/>
<evidence type="ECO:0000259" key="3">
    <source>
        <dbReference type="PROSITE" id="PS51762"/>
    </source>
</evidence>
<dbReference type="SUPFAM" id="SSF49899">
    <property type="entry name" value="Concanavalin A-like lectins/glucanases"/>
    <property type="match status" value="1"/>
</dbReference>
<dbReference type="EMBL" id="CP013023">
    <property type="protein sequence ID" value="ANF96891.1"/>
    <property type="molecule type" value="Genomic_DNA"/>
</dbReference>
<name>A0A172ZGX2_9BACL</name>
<dbReference type="PROSITE" id="PS51762">
    <property type="entry name" value="GH16_2"/>
    <property type="match status" value="1"/>
</dbReference>
<dbReference type="KEGG" id="pbv:AR543_13325"/>
<feature type="chain" id="PRO_5039189240" evidence="2">
    <location>
        <begin position="25"/>
        <end position="410"/>
    </location>
</feature>
<evidence type="ECO:0000313" key="5">
    <source>
        <dbReference type="Proteomes" id="UP000078148"/>
    </source>
</evidence>
<dbReference type="RefSeq" id="WP_060534997.1">
    <property type="nucleotide sequence ID" value="NZ_CP013023.1"/>
</dbReference>
<evidence type="ECO:0000313" key="4">
    <source>
        <dbReference type="EMBL" id="ANF96891.1"/>
    </source>
</evidence>
<evidence type="ECO:0000256" key="2">
    <source>
        <dbReference type="SAM" id="SignalP"/>
    </source>
</evidence>
<organism evidence="4 5">
    <name type="scientific">Paenibacillus bovis</name>
    <dbReference type="NCBI Taxonomy" id="1616788"/>
    <lineage>
        <taxon>Bacteria</taxon>
        <taxon>Bacillati</taxon>
        <taxon>Bacillota</taxon>
        <taxon>Bacilli</taxon>
        <taxon>Bacillales</taxon>
        <taxon>Paenibacillaceae</taxon>
        <taxon>Paenibacillus</taxon>
    </lineage>
</organism>
<gene>
    <name evidence="4" type="ORF">AR543_13325</name>
</gene>
<dbReference type="Gene3D" id="2.60.120.200">
    <property type="match status" value="1"/>
</dbReference>
<dbReference type="CDD" id="cd08023">
    <property type="entry name" value="GH16_laminarinase_like"/>
    <property type="match status" value="1"/>
</dbReference>
<accession>A0A172ZGX2</accession>
<dbReference type="SUPFAM" id="SSF50405">
    <property type="entry name" value="Actin-crosslinking proteins"/>
    <property type="match status" value="1"/>
</dbReference>
<reference evidence="5" key="1">
    <citation type="submission" date="2015-10" db="EMBL/GenBank/DDBJ databases">
        <title>Genome of Paenibacillus bovis sp. nov.</title>
        <authorList>
            <person name="Wu Z."/>
            <person name="Gao C."/>
            <person name="Liu Z."/>
            <person name="Zheng H."/>
        </authorList>
    </citation>
    <scope>NUCLEOTIDE SEQUENCE [LARGE SCALE GENOMIC DNA]</scope>
    <source>
        <strain evidence="5">BD3526</strain>
    </source>
</reference>
<feature type="signal peptide" evidence="2">
    <location>
        <begin position="1"/>
        <end position="24"/>
    </location>
</feature>
<dbReference type="GO" id="GO:0005975">
    <property type="term" value="P:carbohydrate metabolic process"/>
    <property type="evidence" value="ECO:0007669"/>
    <property type="project" value="InterPro"/>
</dbReference>
<dbReference type="InterPro" id="IPR050546">
    <property type="entry name" value="Glycosyl_Hydrlase_16"/>
</dbReference>
<protein>
    <submittedName>
        <fullName evidence="4">Licheninase</fullName>
    </submittedName>
</protein>
<dbReference type="Proteomes" id="UP000078148">
    <property type="component" value="Chromosome"/>
</dbReference>
<dbReference type="PANTHER" id="PTHR10963:SF55">
    <property type="entry name" value="GLYCOSIDE HYDROLASE FAMILY 16 PROTEIN"/>
    <property type="match status" value="1"/>
</dbReference>
<keyword evidence="2" id="KW-0732">Signal</keyword>
<dbReference type="PANTHER" id="PTHR10963">
    <property type="entry name" value="GLYCOSYL HYDROLASE-RELATED"/>
    <property type="match status" value="1"/>
</dbReference>
<feature type="domain" description="GH16" evidence="3">
    <location>
        <begin position="33"/>
        <end position="278"/>
    </location>
</feature>
<dbReference type="Gene3D" id="2.80.10.50">
    <property type="match status" value="1"/>
</dbReference>
<dbReference type="GO" id="GO:0004553">
    <property type="term" value="F:hydrolase activity, hydrolyzing O-glycosyl compounds"/>
    <property type="evidence" value="ECO:0007669"/>
    <property type="project" value="InterPro"/>
</dbReference>
<sequence length="410" mass="44819">MKKKWFSLLLSTVCAAGLVTPWNADLQTAEASSSSNWVPIWSDDFNGPNGSGVDTSKWNQEIGNNNGWGNNELEYYTNRTNNSYMENGNLVIQALKENYQGSQYTSARLTTANKFNVKYGKIDIRAKVPYGKGIWPAAWMLGSDIGSNPWPASGEIDVMEYIGPPAPNTVYGTIHGPGYSGDKGLSAGYTIGEPFSNAFHNYTVEWEPGVIRWYVDGKLYHTRTPADVGDNTWAYDKPFFLLLNLAVGGNWPGYPDANTAFPQKLLVDYVHVFQREGGYNIVALKAGANGKYVTAEDYGKGALIARSDNVSTWERFELVDLGSNRVALRSMINGKYVSADNNGASPLIANKTAIGTWETFEIGTTADGKRTLKSLANNSYVTADNTGSSPLIANRANVGGAWETFEVVKQ</sequence>
<proteinExistence type="inferred from homology"/>
<dbReference type="InterPro" id="IPR000757">
    <property type="entry name" value="Beta-glucanase-like"/>
</dbReference>
<dbReference type="STRING" id="1616788.AR543_13325"/>
<keyword evidence="5" id="KW-1185">Reference proteome</keyword>